<dbReference type="PANTHER" id="PTHR30136:SF24">
    <property type="entry name" value="HTH-TYPE TRANSCRIPTIONAL REPRESSOR ALLR"/>
    <property type="match status" value="1"/>
</dbReference>
<dbReference type="InterPro" id="IPR014757">
    <property type="entry name" value="Tscrpt_reg_IclR_C"/>
</dbReference>
<dbReference type="Proteomes" id="UP001597280">
    <property type="component" value="Unassembled WGS sequence"/>
</dbReference>
<keyword evidence="1" id="KW-0805">Transcription regulation</keyword>
<dbReference type="SUPFAM" id="SSF46785">
    <property type="entry name" value="Winged helix' DNA-binding domain"/>
    <property type="match status" value="1"/>
</dbReference>
<protein>
    <submittedName>
        <fullName evidence="6">IclR family transcriptional regulator</fullName>
    </submittedName>
</protein>
<dbReference type="InterPro" id="IPR050707">
    <property type="entry name" value="HTH_MetabolicPath_Reg"/>
</dbReference>
<dbReference type="EMBL" id="JBHUFL010000002">
    <property type="protein sequence ID" value="MFD1835267.1"/>
    <property type="molecule type" value="Genomic_DNA"/>
</dbReference>
<keyword evidence="2" id="KW-0238">DNA-binding</keyword>
<dbReference type="InterPro" id="IPR036390">
    <property type="entry name" value="WH_DNA-bd_sf"/>
</dbReference>
<name>A0ABW4PYM6_9MICO</name>
<dbReference type="InterPro" id="IPR029016">
    <property type="entry name" value="GAF-like_dom_sf"/>
</dbReference>
<dbReference type="PROSITE" id="PS51077">
    <property type="entry name" value="HTH_ICLR"/>
    <property type="match status" value="1"/>
</dbReference>
<feature type="domain" description="IclR-ED" evidence="5">
    <location>
        <begin position="70"/>
        <end position="253"/>
    </location>
</feature>
<dbReference type="Pfam" id="PF01614">
    <property type="entry name" value="IclR_C"/>
    <property type="match status" value="1"/>
</dbReference>
<dbReference type="PANTHER" id="PTHR30136">
    <property type="entry name" value="HELIX-TURN-HELIX TRANSCRIPTIONAL REGULATOR, ICLR FAMILY"/>
    <property type="match status" value="1"/>
</dbReference>
<comment type="caution">
    <text evidence="6">The sequence shown here is derived from an EMBL/GenBank/DDBJ whole genome shotgun (WGS) entry which is preliminary data.</text>
</comment>
<accession>A0ABW4PYM6</accession>
<keyword evidence="7" id="KW-1185">Reference proteome</keyword>
<evidence type="ECO:0000313" key="7">
    <source>
        <dbReference type="Proteomes" id="UP001597280"/>
    </source>
</evidence>
<dbReference type="Gene3D" id="1.10.10.10">
    <property type="entry name" value="Winged helix-like DNA-binding domain superfamily/Winged helix DNA-binding domain"/>
    <property type="match status" value="1"/>
</dbReference>
<evidence type="ECO:0000259" key="5">
    <source>
        <dbReference type="PROSITE" id="PS51078"/>
    </source>
</evidence>
<dbReference type="InterPro" id="IPR005471">
    <property type="entry name" value="Tscrpt_reg_IclR_N"/>
</dbReference>
<evidence type="ECO:0000256" key="1">
    <source>
        <dbReference type="ARBA" id="ARBA00023015"/>
    </source>
</evidence>
<organism evidence="6 7">
    <name type="scientific">Brachybacterium rhamnosum</name>
    <dbReference type="NCBI Taxonomy" id="173361"/>
    <lineage>
        <taxon>Bacteria</taxon>
        <taxon>Bacillati</taxon>
        <taxon>Actinomycetota</taxon>
        <taxon>Actinomycetes</taxon>
        <taxon>Micrococcales</taxon>
        <taxon>Dermabacteraceae</taxon>
        <taxon>Brachybacterium</taxon>
    </lineage>
</organism>
<keyword evidence="3" id="KW-0804">Transcription</keyword>
<feature type="domain" description="HTH iclR-type" evidence="4">
    <location>
        <begin position="8"/>
        <end position="69"/>
    </location>
</feature>
<evidence type="ECO:0000313" key="6">
    <source>
        <dbReference type="EMBL" id="MFD1835267.1"/>
    </source>
</evidence>
<gene>
    <name evidence="6" type="ORF">ACFSDA_09280</name>
</gene>
<evidence type="ECO:0000259" key="4">
    <source>
        <dbReference type="PROSITE" id="PS51077"/>
    </source>
</evidence>
<dbReference type="Gene3D" id="3.30.450.40">
    <property type="match status" value="1"/>
</dbReference>
<proteinExistence type="predicted"/>
<dbReference type="PROSITE" id="PS51078">
    <property type="entry name" value="ICLR_ED"/>
    <property type="match status" value="1"/>
</dbReference>
<dbReference type="RefSeq" id="WP_343904386.1">
    <property type="nucleotide sequence ID" value="NZ_BAAAIS010000002.1"/>
</dbReference>
<sequence>MPDVKDPAPAVSRALRVLTVLGASPAQPMTLTTIARELGIAKSSTSNLCAALEQGRMIRRVEGGYVLGMRTAELGGQFALQFHQIREFFPVVEEEAELAGELVQIAAHDDLDTLYLVRYEGRERRLGSPLGTRLPLVLTATGLAMLSAMPEAAVEDVLARTEIPALTSRTSTSSAAIRAQIEQARERGVAIDEGASTVGVTGIAAPLPPWHPADPMLAVGTAIPSAELDPARIETISAAILRVAAALTNPLGAASRRR</sequence>
<dbReference type="Pfam" id="PF09339">
    <property type="entry name" value="HTH_IclR"/>
    <property type="match status" value="1"/>
</dbReference>
<dbReference type="InterPro" id="IPR036388">
    <property type="entry name" value="WH-like_DNA-bd_sf"/>
</dbReference>
<dbReference type="SUPFAM" id="SSF55781">
    <property type="entry name" value="GAF domain-like"/>
    <property type="match status" value="1"/>
</dbReference>
<evidence type="ECO:0000256" key="3">
    <source>
        <dbReference type="ARBA" id="ARBA00023163"/>
    </source>
</evidence>
<dbReference type="SMART" id="SM00346">
    <property type="entry name" value="HTH_ICLR"/>
    <property type="match status" value="1"/>
</dbReference>
<reference evidence="7" key="1">
    <citation type="journal article" date="2019" name="Int. J. Syst. Evol. Microbiol.">
        <title>The Global Catalogue of Microorganisms (GCM) 10K type strain sequencing project: providing services to taxonomists for standard genome sequencing and annotation.</title>
        <authorList>
            <consortium name="The Broad Institute Genomics Platform"/>
            <consortium name="The Broad Institute Genome Sequencing Center for Infectious Disease"/>
            <person name="Wu L."/>
            <person name="Ma J."/>
        </authorList>
    </citation>
    <scope>NUCLEOTIDE SEQUENCE [LARGE SCALE GENOMIC DNA]</scope>
    <source>
        <strain evidence="7">JCM 11650</strain>
    </source>
</reference>
<evidence type="ECO:0000256" key="2">
    <source>
        <dbReference type="ARBA" id="ARBA00023125"/>
    </source>
</evidence>